<evidence type="ECO:0000256" key="1">
    <source>
        <dbReference type="SAM" id="Phobius"/>
    </source>
</evidence>
<dbReference type="Proteomes" id="UP000268048">
    <property type="component" value="Chromosome"/>
</dbReference>
<evidence type="ECO:0000313" key="2">
    <source>
        <dbReference type="EMBL" id="AZE51081.1"/>
    </source>
</evidence>
<sequence length="51" mass="5706">MLFTPFLIALGAAIAAMFRREKLSYSLFSVLVIVMLTLFIHNASDVMHASF</sequence>
<gene>
    <name evidence="2" type="ORF">C4K04_5433</name>
</gene>
<dbReference type="EMBL" id="CP027753">
    <property type="protein sequence ID" value="AZE51081.1"/>
    <property type="molecule type" value="Genomic_DNA"/>
</dbReference>
<keyword evidence="1" id="KW-0472">Membrane</keyword>
<keyword evidence="1" id="KW-1133">Transmembrane helix</keyword>
<reference evidence="2 3" key="1">
    <citation type="submission" date="2018-03" db="EMBL/GenBank/DDBJ databases">
        <title>Diversity of phytobeneficial traits revealed by whole-genome analysis of worldwide-isolated phenazine-producing Pseudomonas spp.</title>
        <authorList>
            <person name="Biessy A."/>
            <person name="Novinscak A."/>
            <person name="Blom J."/>
            <person name="Leger G."/>
            <person name="Thomashow L.S."/>
            <person name="Cazorla F.M."/>
            <person name="Josic D."/>
            <person name="Filion M."/>
        </authorList>
    </citation>
    <scope>NUCLEOTIDE SEQUENCE [LARGE SCALE GENOMIC DNA]</scope>
    <source>
        <strain evidence="2 3">B25</strain>
    </source>
</reference>
<proteinExistence type="predicted"/>
<protein>
    <submittedName>
        <fullName evidence="2">Uncharacterized protein</fullName>
    </submittedName>
</protein>
<evidence type="ECO:0000313" key="3">
    <source>
        <dbReference type="Proteomes" id="UP000268048"/>
    </source>
</evidence>
<dbReference type="AlphaFoldDB" id="A0A3G7TW01"/>
<dbReference type="InterPro" id="IPR046035">
    <property type="entry name" value="DUF5993"/>
</dbReference>
<keyword evidence="1" id="KW-0812">Transmembrane</keyword>
<dbReference type="Pfam" id="PF19455">
    <property type="entry name" value="DUF5993"/>
    <property type="match status" value="1"/>
</dbReference>
<accession>A0A3G7TW01</accession>
<feature type="transmembrane region" description="Helical" evidence="1">
    <location>
        <begin position="25"/>
        <end position="43"/>
    </location>
</feature>
<organism evidence="2 3">
    <name type="scientific">Pseudomonas chlororaphis</name>
    <dbReference type="NCBI Taxonomy" id="587753"/>
    <lineage>
        <taxon>Bacteria</taxon>
        <taxon>Pseudomonadati</taxon>
        <taxon>Pseudomonadota</taxon>
        <taxon>Gammaproteobacteria</taxon>
        <taxon>Pseudomonadales</taxon>
        <taxon>Pseudomonadaceae</taxon>
        <taxon>Pseudomonas</taxon>
    </lineage>
</organism>
<name>A0A3G7TW01_9PSED</name>